<keyword evidence="5" id="KW-0285">Flavoprotein</keyword>
<keyword evidence="5" id="KW-0274">FAD</keyword>
<dbReference type="InterPro" id="IPR002872">
    <property type="entry name" value="Proline_DH_dom"/>
</dbReference>
<dbReference type="GO" id="GO:0005739">
    <property type="term" value="C:mitochondrion"/>
    <property type="evidence" value="ECO:0007669"/>
    <property type="project" value="TreeGrafter"/>
</dbReference>
<dbReference type="InterPro" id="IPR029041">
    <property type="entry name" value="FAD-linked_oxidoreductase-like"/>
</dbReference>
<evidence type="ECO:0000256" key="5">
    <source>
        <dbReference type="RuleBase" id="RU364054"/>
    </source>
</evidence>
<keyword evidence="3 5" id="KW-0560">Oxidoreductase</keyword>
<dbReference type="Gene3D" id="3.20.20.220">
    <property type="match status" value="1"/>
</dbReference>
<dbReference type="OrthoDB" id="5464at2759"/>
<keyword evidence="4 5" id="KW-0642">Proline metabolism</keyword>
<comment type="catalytic activity">
    <reaction evidence="5">
        <text>L-proline + a quinone = (S)-1-pyrroline-5-carboxylate + a quinol + H(+)</text>
        <dbReference type="Rhea" id="RHEA:23784"/>
        <dbReference type="ChEBI" id="CHEBI:15378"/>
        <dbReference type="ChEBI" id="CHEBI:17388"/>
        <dbReference type="ChEBI" id="CHEBI:24646"/>
        <dbReference type="ChEBI" id="CHEBI:60039"/>
        <dbReference type="ChEBI" id="CHEBI:132124"/>
        <dbReference type="EC" id="1.5.5.2"/>
    </reaction>
</comment>
<comment type="similarity">
    <text evidence="1 5">Belongs to the proline oxidase family.</text>
</comment>
<dbReference type="Pfam" id="PF01619">
    <property type="entry name" value="Pro_dh"/>
    <property type="match status" value="1"/>
</dbReference>
<dbReference type="AlphaFoldDB" id="A0A679NNC1"/>
<evidence type="ECO:0000256" key="1">
    <source>
        <dbReference type="ARBA" id="ARBA00005869"/>
    </source>
</evidence>
<dbReference type="EMBL" id="CAAKMV010000207">
    <property type="protein sequence ID" value="VIO64823.1"/>
    <property type="molecule type" value="Genomic_DNA"/>
</dbReference>
<name>A0A679NNC1_GIBZA</name>
<dbReference type="PANTHER" id="PTHR13914">
    <property type="entry name" value="PROLINE OXIDASE"/>
    <property type="match status" value="1"/>
</dbReference>
<dbReference type="SUPFAM" id="SSF51730">
    <property type="entry name" value="FAD-linked oxidoreductase"/>
    <property type="match status" value="1"/>
</dbReference>
<comment type="cofactor">
    <cofactor evidence="5">
        <name>FAD</name>
        <dbReference type="ChEBI" id="CHEBI:57692"/>
    </cofactor>
</comment>
<proteinExistence type="inferred from homology"/>
<protein>
    <recommendedName>
        <fullName evidence="2 5">Proline dehydrogenase</fullName>
        <ecNumber evidence="2 5">1.5.5.2</ecNumber>
    </recommendedName>
</protein>
<evidence type="ECO:0000256" key="3">
    <source>
        <dbReference type="ARBA" id="ARBA00023002"/>
    </source>
</evidence>
<organism evidence="6">
    <name type="scientific">Gibberella zeae</name>
    <name type="common">Wheat head blight fungus</name>
    <name type="synonym">Fusarium graminearum</name>
    <dbReference type="NCBI Taxonomy" id="5518"/>
    <lineage>
        <taxon>Eukaryota</taxon>
        <taxon>Fungi</taxon>
        <taxon>Dikarya</taxon>
        <taxon>Ascomycota</taxon>
        <taxon>Pezizomycotina</taxon>
        <taxon>Sordariomycetes</taxon>
        <taxon>Hypocreomycetidae</taxon>
        <taxon>Hypocreales</taxon>
        <taxon>Nectriaceae</taxon>
        <taxon>Fusarium</taxon>
    </lineage>
</organism>
<dbReference type="GO" id="GO:0010133">
    <property type="term" value="P:L-proline catabolic process to L-glutamate"/>
    <property type="evidence" value="ECO:0007669"/>
    <property type="project" value="TreeGrafter"/>
</dbReference>
<dbReference type="InterPro" id="IPR015659">
    <property type="entry name" value="Proline_oxidase"/>
</dbReference>
<dbReference type="GO" id="GO:0071949">
    <property type="term" value="F:FAD binding"/>
    <property type="evidence" value="ECO:0007669"/>
    <property type="project" value="TreeGrafter"/>
</dbReference>
<dbReference type="PANTHER" id="PTHR13914:SF30">
    <property type="entry name" value="PROLINE DEHYDROGENASE"/>
    <property type="match status" value="1"/>
</dbReference>
<evidence type="ECO:0000256" key="4">
    <source>
        <dbReference type="ARBA" id="ARBA00023062"/>
    </source>
</evidence>
<comment type="function">
    <text evidence="5">Converts proline to delta-1-pyrroline-5-carboxylate.</text>
</comment>
<sequence>MNHVSRQTLRGVIRLNSRSFPFSYHHPYRRWMHSSECRNVNSSHRRSHTLAELRPVQPKIESPVKEAKKSPLSILPLCMVIRSFLITSIYSSSVLQDLSLRILWVIAHSDNAFLNPDRNFILNFLLRKSFYAQFCAGEIHAQVKSTVKRLRDIGFGGVILTHAKEAVPQDDAKSASILDPSIETSHDITADIIPWVNSIAETINMADPGNYVALKLSGAGRLALYNLSRNKNPSPYLSKSLDDICNLARQRHVSILVDAEHDVQQEGIDSWTMTFARRHNTDTAIIYGTYQAYRKVTPATISRHLAEAQEGGFALGVKLVRGAYLGSDPRECFYDTKVETDDCYNSISESVLTRQWSPVVCGNGNFPDTHLVLATHNAESAYKARTICSRGEAKSSIVFAQLQGMADELGCELIQADFGGSPVALPAYKYLVWGSTSECMKYLLRRAYENRDAVQRTNSGRKALWSELIRRFKSALSLSS</sequence>
<accession>A0A679NNC1</accession>
<gene>
    <name evidence="6" type="ORF">FUG_LOCUS580795</name>
</gene>
<reference evidence="6" key="1">
    <citation type="submission" date="2019-04" db="EMBL/GenBank/DDBJ databases">
        <authorList>
            <person name="Melise S."/>
            <person name="Noan J."/>
            <person name="Okalmin O."/>
        </authorList>
    </citation>
    <scope>NUCLEOTIDE SEQUENCE</scope>
    <source>
        <strain evidence="6">FN9</strain>
    </source>
</reference>
<dbReference type="GO" id="GO:0004657">
    <property type="term" value="F:proline dehydrogenase activity"/>
    <property type="evidence" value="ECO:0007669"/>
    <property type="project" value="UniProtKB-EC"/>
</dbReference>
<dbReference type="EC" id="1.5.5.2" evidence="2 5"/>
<evidence type="ECO:0000313" key="6">
    <source>
        <dbReference type="EMBL" id="VIO64823.1"/>
    </source>
</evidence>
<evidence type="ECO:0000256" key="2">
    <source>
        <dbReference type="ARBA" id="ARBA00012695"/>
    </source>
</evidence>